<dbReference type="RefSeq" id="WP_101966503.1">
    <property type="nucleotide sequence ID" value="NZ_PDFK01000002.1"/>
</dbReference>
<evidence type="ECO:0000313" key="1">
    <source>
        <dbReference type="EMBL" id="PKU52107.1"/>
    </source>
</evidence>
<gene>
    <name evidence="1" type="ORF">CRI88_06980</name>
</gene>
<sequence>MIVNGIELDLANLEKPLLLVSEEDEHLFQRLIQPTIEKELIQCQLALSTRKSISLVKDIWLAMYRDREKLYINSGHAMLYPIRLILFELVTQAESFQRLAKKSRGDACLSLIYAVILIQFVLQWLKDRFSGNQEVYGALKRLYRVTDDELNREPSYETREQKIAQAIAVKAIRFEVRENNQEFASVLYQSYNLIVFLHSKVNEEDGEESLLSLLRHVAEPLNLFYKERYTANNQSFTG</sequence>
<proteinExistence type="predicted"/>
<dbReference type="EMBL" id="PDFK01000002">
    <property type="protein sequence ID" value="PKU52107.1"/>
    <property type="molecule type" value="Genomic_DNA"/>
</dbReference>
<name>A0A2I0V1D5_9BACI</name>
<organism evidence="1 2">
    <name type="scientific">Lysinibacillus fusiformis</name>
    <dbReference type="NCBI Taxonomy" id="28031"/>
    <lineage>
        <taxon>Bacteria</taxon>
        <taxon>Bacillati</taxon>
        <taxon>Bacillota</taxon>
        <taxon>Bacilli</taxon>
        <taxon>Bacillales</taxon>
        <taxon>Bacillaceae</taxon>
        <taxon>Lysinibacillus</taxon>
    </lineage>
</organism>
<comment type="caution">
    <text evidence="1">The sequence shown here is derived from an EMBL/GenBank/DDBJ whole genome shotgun (WGS) entry which is preliminary data.</text>
</comment>
<protein>
    <submittedName>
        <fullName evidence="1">Uncharacterized protein</fullName>
    </submittedName>
</protein>
<dbReference type="AlphaFoldDB" id="A0A2I0V1D5"/>
<dbReference type="Proteomes" id="UP000234956">
    <property type="component" value="Unassembled WGS sequence"/>
</dbReference>
<evidence type="ECO:0000313" key="2">
    <source>
        <dbReference type="Proteomes" id="UP000234956"/>
    </source>
</evidence>
<reference evidence="1 2" key="1">
    <citation type="submission" date="2017-10" db="EMBL/GenBank/DDBJ databases">
        <title>Draft genome of Lysinibacillus fusiformis strain Juneja, a laboratory-derived pathogen of Drosophila melanogaster.</title>
        <authorList>
            <person name="Smith B.R."/>
            <person name="Unckless R.L."/>
        </authorList>
    </citation>
    <scope>NUCLEOTIDE SEQUENCE [LARGE SCALE GENOMIC DNA]</scope>
    <source>
        <strain evidence="1 2">Juneja</strain>
    </source>
</reference>
<accession>A0A2I0V1D5</accession>